<name>A0ABR2GAJ8_9ROSI</name>
<accession>A0ABR2GAJ8</accession>
<evidence type="ECO:0008006" key="4">
    <source>
        <dbReference type="Google" id="ProtNLM"/>
    </source>
</evidence>
<evidence type="ECO:0000313" key="3">
    <source>
        <dbReference type="Proteomes" id="UP001472677"/>
    </source>
</evidence>
<evidence type="ECO:0000256" key="1">
    <source>
        <dbReference type="SAM" id="MobiDB-lite"/>
    </source>
</evidence>
<feature type="region of interest" description="Disordered" evidence="1">
    <location>
        <begin position="1"/>
        <end position="33"/>
    </location>
</feature>
<feature type="compositionally biased region" description="Polar residues" evidence="1">
    <location>
        <begin position="1"/>
        <end position="10"/>
    </location>
</feature>
<dbReference type="EMBL" id="JBBPBM010000001">
    <property type="protein sequence ID" value="KAK8599931.1"/>
    <property type="molecule type" value="Genomic_DNA"/>
</dbReference>
<sequence>MVDFPINSTDPRLPKKQRRRDENPPDLPGAIGNGFPSLMECEGQFETQPIISYKDVVSCPLGSRSSGSSVNLDDDEIELLEDDIALGVSDGIPTIDFSDQVQQLAIKSMDLTLFVKVLGCRIGYNNLHNRIYSIWKHVHPLKLIDTEYDYFLVKFSDRSDYLKLAPLASNSIPDEPFEPWMLVERTKRNSRVSNPAIQVTREDRPHRSQLNPTFVPSIADFKPHPDGVNPVIEAQIDTIMAAPVVPNQSDIILTSSEAPIQRSAKVNGKRKQFGISKNGTALTLTSKKICHYWPYGPEIATCILHACHAKPTYFGIRFKDDTVLGAYPLLGHFPRLSEDAVRGLDRIPDPEEIREALFAMAPLKSPGPLISWKLNTTAVNADTLVCDMVLPDGTWNWVLLKQLVHPSVIPHLLNIPPPDSFVGRDRPTWPRRYMPNFFTLQADEWLLSNLNLNRLHSGTHFPWRILFASLVWKLWKRRNSVLFANTDLPNDVLLWLSYSWAFHFTSSASVQVPSAPPVREIVQWSGAG</sequence>
<comment type="caution">
    <text evidence="2">The sequence shown here is derived from an EMBL/GenBank/DDBJ whole genome shotgun (WGS) entry which is preliminary data.</text>
</comment>
<gene>
    <name evidence="2" type="ORF">V6N12_049797</name>
</gene>
<protein>
    <recommendedName>
        <fullName evidence="4">DUF4283 domain-containing protein</fullName>
    </recommendedName>
</protein>
<reference evidence="2 3" key="1">
    <citation type="journal article" date="2024" name="G3 (Bethesda)">
        <title>Genome assembly of Hibiscus sabdariffa L. provides insights into metabolisms of medicinal natural products.</title>
        <authorList>
            <person name="Kim T."/>
        </authorList>
    </citation>
    <scope>NUCLEOTIDE SEQUENCE [LARGE SCALE GENOMIC DNA]</scope>
    <source>
        <strain evidence="2">TK-2024</strain>
        <tissue evidence="2">Old leaves</tissue>
    </source>
</reference>
<evidence type="ECO:0000313" key="2">
    <source>
        <dbReference type="EMBL" id="KAK8599931.1"/>
    </source>
</evidence>
<proteinExistence type="predicted"/>
<keyword evidence="3" id="KW-1185">Reference proteome</keyword>
<dbReference type="Proteomes" id="UP001472677">
    <property type="component" value="Unassembled WGS sequence"/>
</dbReference>
<organism evidence="2 3">
    <name type="scientific">Hibiscus sabdariffa</name>
    <name type="common">roselle</name>
    <dbReference type="NCBI Taxonomy" id="183260"/>
    <lineage>
        <taxon>Eukaryota</taxon>
        <taxon>Viridiplantae</taxon>
        <taxon>Streptophyta</taxon>
        <taxon>Embryophyta</taxon>
        <taxon>Tracheophyta</taxon>
        <taxon>Spermatophyta</taxon>
        <taxon>Magnoliopsida</taxon>
        <taxon>eudicotyledons</taxon>
        <taxon>Gunneridae</taxon>
        <taxon>Pentapetalae</taxon>
        <taxon>rosids</taxon>
        <taxon>malvids</taxon>
        <taxon>Malvales</taxon>
        <taxon>Malvaceae</taxon>
        <taxon>Malvoideae</taxon>
        <taxon>Hibiscus</taxon>
    </lineage>
</organism>